<evidence type="ECO:0000313" key="1">
    <source>
        <dbReference type="EMBL" id="RZT90065.1"/>
    </source>
</evidence>
<evidence type="ECO:0000313" key="2">
    <source>
        <dbReference type="Proteomes" id="UP000292136"/>
    </source>
</evidence>
<dbReference type="PIRSF" id="PIRSF015283">
    <property type="entry name" value="Regulatory_RpfE"/>
    <property type="match status" value="1"/>
</dbReference>
<dbReference type="RefSeq" id="WP_130458632.1">
    <property type="nucleotide sequence ID" value="NZ_SHKM01000001.1"/>
</dbReference>
<dbReference type="EMBL" id="SHKM01000001">
    <property type="protein sequence ID" value="RZT90065.1"/>
    <property type="molecule type" value="Genomic_DNA"/>
</dbReference>
<dbReference type="Proteomes" id="UP000292136">
    <property type="component" value="Unassembled WGS sequence"/>
</dbReference>
<sequence>MRLTLLVPELLWPEPEDDLAWQALDCPALDTLLQRSELQRRPALAAEAQAARWLGPTPQPLGALRLLGEDGAALAPDAGVWLCADPIHLRLHQEEIIVADSRELDLEAAEVETLAASLNAHYAGEASFHPVTASRWYVRLETPWAAELPGDTLPPLSAAAGRRLNLPTPADLPSRRLLALMNEIQMLLHSHPVNEARGERGLPAVNGLWLWGAGSLGPAAAAPEAGAIWSNQPLPRGLARAAGLQHHPLPASAHSLLQAGPAEERHLVCLDDLLQAAQDQDAQAWRDALADLENRWFAPLKTALARGRLSQLEVVAGTSYGDLTWQASPRQIKGGLFSFLAGKPEALQQLARRLAAA</sequence>
<evidence type="ECO:0008006" key="3">
    <source>
        <dbReference type="Google" id="ProtNLM"/>
    </source>
</evidence>
<dbReference type="InterPro" id="IPR016631">
    <property type="entry name" value="Regulatory_RpfE"/>
</dbReference>
<accession>A0ABY0IR62</accession>
<keyword evidence="2" id="KW-1185">Reference proteome</keyword>
<protein>
    <recommendedName>
        <fullName evidence="3">Phosphoglycerate mutase</fullName>
    </recommendedName>
</protein>
<name>A0ABY0IR62_9RHOO</name>
<reference evidence="1 2" key="1">
    <citation type="submission" date="2019-02" db="EMBL/GenBank/DDBJ databases">
        <title>Genomic Encyclopedia of Type Strains, Phase IV (KMG-IV): sequencing the most valuable type-strain genomes for metagenomic binning, comparative biology and taxonomic classification.</title>
        <authorList>
            <person name="Goeker M."/>
        </authorList>
    </citation>
    <scope>NUCLEOTIDE SEQUENCE [LARGE SCALE GENOMIC DNA]</scope>
    <source>
        <strain evidence="1 2">DSM 21223</strain>
    </source>
</reference>
<organism evidence="1 2">
    <name type="scientific">Azospira oryzae</name>
    <dbReference type="NCBI Taxonomy" id="146939"/>
    <lineage>
        <taxon>Bacteria</taxon>
        <taxon>Pseudomonadati</taxon>
        <taxon>Pseudomonadota</taxon>
        <taxon>Betaproteobacteria</taxon>
        <taxon>Rhodocyclales</taxon>
        <taxon>Rhodocyclaceae</taxon>
        <taxon>Azospira</taxon>
    </lineage>
</organism>
<proteinExistence type="predicted"/>
<comment type="caution">
    <text evidence="1">The sequence shown here is derived from an EMBL/GenBank/DDBJ whole genome shotgun (WGS) entry which is preliminary data.</text>
</comment>
<gene>
    <name evidence="1" type="ORF">EV678_0876</name>
</gene>